<name>A0AAD2FH60_9STRA</name>
<evidence type="ECO:0000313" key="7">
    <source>
        <dbReference type="EMBL" id="CAJ1931417.1"/>
    </source>
</evidence>
<feature type="transmembrane region" description="Helical" evidence="5">
    <location>
        <begin position="30"/>
        <end position="55"/>
    </location>
</feature>
<accession>A0AAD2FH60</accession>
<gene>
    <name evidence="7" type="ORF">CYCCA115_LOCUS2379</name>
</gene>
<keyword evidence="2 5" id="KW-0812">Transmembrane</keyword>
<evidence type="ECO:0000256" key="5">
    <source>
        <dbReference type="SAM" id="Phobius"/>
    </source>
</evidence>
<dbReference type="PANTHER" id="PTHR31766:SF2">
    <property type="entry name" value="GLABROUS1 ENHANCER-BINDING PROTEIN-LIKE 2"/>
    <property type="match status" value="1"/>
</dbReference>
<feature type="transmembrane region" description="Helical" evidence="5">
    <location>
        <begin position="154"/>
        <end position="179"/>
    </location>
</feature>
<proteinExistence type="predicted"/>
<evidence type="ECO:0000256" key="4">
    <source>
        <dbReference type="ARBA" id="ARBA00023136"/>
    </source>
</evidence>
<evidence type="ECO:0000256" key="2">
    <source>
        <dbReference type="ARBA" id="ARBA00022692"/>
    </source>
</evidence>
<dbReference type="GO" id="GO:0016020">
    <property type="term" value="C:membrane"/>
    <property type="evidence" value="ECO:0007669"/>
    <property type="project" value="UniProtKB-SubCell"/>
</dbReference>
<protein>
    <recommendedName>
        <fullName evidence="6">TLC domain-containing protein</fullName>
    </recommendedName>
</protein>
<dbReference type="AlphaFoldDB" id="A0AAD2FH60"/>
<dbReference type="Proteomes" id="UP001295423">
    <property type="component" value="Unassembled WGS sequence"/>
</dbReference>
<dbReference type="EMBL" id="CAKOGP040000147">
    <property type="protein sequence ID" value="CAJ1931417.1"/>
    <property type="molecule type" value="Genomic_DNA"/>
</dbReference>
<organism evidence="7 8">
    <name type="scientific">Cylindrotheca closterium</name>
    <dbReference type="NCBI Taxonomy" id="2856"/>
    <lineage>
        <taxon>Eukaryota</taxon>
        <taxon>Sar</taxon>
        <taxon>Stramenopiles</taxon>
        <taxon>Ochrophyta</taxon>
        <taxon>Bacillariophyta</taxon>
        <taxon>Bacillariophyceae</taxon>
        <taxon>Bacillariophycidae</taxon>
        <taxon>Bacillariales</taxon>
        <taxon>Bacillariaceae</taxon>
        <taxon>Cylindrotheca</taxon>
    </lineage>
</organism>
<dbReference type="InterPro" id="IPR040327">
    <property type="entry name" value="At5g14285-like"/>
</dbReference>
<dbReference type="Pfam" id="PF03798">
    <property type="entry name" value="TRAM_LAG1_CLN8"/>
    <property type="match status" value="1"/>
</dbReference>
<feature type="transmembrane region" description="Helical" evidence="5">
    <location>
        <begin position="221"/>
        <end position="241"/>
    </location>
</feature>
<feature type="transmembrane region" description="Helical" evidence="5">
    <location>
        <begin position="67"/>
        <end position="89"/>
    </location>
</feature>
<keyword evidence="8" id="KW-1185">Reference proteome</keyword>
<sequence>MMKKTGGMLKLLLSCYRSLPKVIQIGKLDFTFTFVSFAALSVIRTIFFQLLTAYYGWPIRSKMTTDAAASLASIVHSIVLCWLLTEWFWKLGFRAYFPSGKLSDHNSDMKDSAVACLQVCTGYMLFDALWLIGNSYQLNILPLTEFETLVLAHHVLTSFYMISCRVIGAGHISAMILMLTGEISNPLMNGMFVTRFAIQLECCKHSEFIVMLHSLLEPSFAVVYIIFRTTIGPACAIHLAWDVLCTKQGRQNIPLLLSVFWVIMVIGVLVGSGPFIGEAIEMLQDGWKLKYTPDYDYGDRYRIHGGDEL</sequence>
<feature type="transmembrane region" description="Helical" evidence="5">
    <location>
        <begin position="253"/>
        <end position="276"/>
    </location>
</feature>
<evidence type="ECO:0000256" key="3">
    <source>
        <dbReference type="ARBA" id="ARBA00022989"/>
    </source>
</evidence>
<comment type="subcellular location">
    <subcellularLocation>
        <location evidence="1">Membrane</location>
        <topology evidence="1">Multi-pass membrane protein</topology>
    </subcellularLocation>
</comment>
<comment type="caution">
    <text evidence="7">The sequence shown here is derived from an EMBL/GenBank/DDBJ whole genome shotgun (WGS) entry which is preliminary data.</text>
</comment>
<keyword evidence="4 5" id="KW-0472">Membrane</keyword>
<evidence type="ECO:0000256" key="1">
    <source>
        <dbReference type="ARBA" id="ARBA00004141"/>
    </source>
</evidence>
<reference evidence="7" key="1">
    <citation type="submission" date="2023-08" db="EMBL/GenBank/DDBJ databases">
        <authorList>
            <person name="Audoor S."/>
            <person name="Bilcke G."/>
        </authorList>
    </citation>
    <scope>NUCLEOTIDE SEQUENCE</scope>
</reference>
<feature type="domain" description="TLC" evidence="6">
    <location>
        <begin position="70"/>
        <end position="268"/>
    </location>
</feature>
<evidence type="ECO:0000259" key="6">
    <source>
        <dbReference type="Pfam" id="PF03798"/>
    </source>
</evidence>
<dbReference type="InterPro" id="IPR006634">
    <property type="entry name" value="TLC-dom"/>
</dbReference>
<keyword evidence="3 5" id="KW-1133">Transmembrane helix</keyword>
<dbReference type="PANTHER" id="PTHR31766">
    <property type="entry name" value="GLABROUS1 ENHANCER-BINDING PROTEIN-LIKE 2"/>
    <property type="match status" value="1"/>
</dbReference>
<evidence type="ECO:0000313" key="8">
    <source>
        <dbReference type="Proteomes" id="UP001295423"/>
    </source>
</evidence>